<dbReference type="GO" id="GO:0071949">
    <property type="term" value="F:FAD binding"/>
    <property type="evidence" value="ECO:0007669"/>
    <property type="project" value="InterPro"/>
</dbReference>
<dbReference type="PRINTS" id="PR00420">
    <property type="entry name" value="RNGMNOXGNASE"/>
</dbReference>
<accession>A0AAD5WND1</accession>
<evidence type="ECO:0000259" key="4">
    <source>
        <dbReference type="Pfam" id="PF01494"/>
    </source>
</evidence>
<evidence type="ECO:0000256" key="2">
    <source>
        <dbReference type="ARBA" id="ARBA00022827"/>
    </source>
</evidence>
<dbReference type="EMBL" id="JAKWBI020000863">
    <property type="protein sequence ID" value="KAJ2892213.1"/>
    <property type="molecule type" value="Genomic_DNA"/>
</dbReference>
<dbReference type="InterPro" id="IPR051704">
    <property type="entry name" value="FAD_aromatic-hydroxylase"/>
</dbReference>
<dbReference type="AlphaFoldDB" id="A0AAD5WND1"/>
<keyword evidence="2" id="KW-0274">FAD</keyword>
<proteinExistence type="predicted"/>
<keyword evidence="1" id="KW-0285">Flavoprotein</keyword>
<dbReference type="InterPro" id="IPR002938">
    <property type="entry name" value="FAD-bd"/>
</dbReference>
<evidence type="ECO:0000256" key="3">
    <source>
        <dbReference type="ARBA" id="ARBA00023002"/>
    </source>
</evidence>
<dbReference type="SUPFAM" id="SSF51905">
    <property type="entry name" value="FAD/NAD(P)-binding domain"/>
    <property type="match status" value="1"/>
</dbReference>
<evidence type="ECO:0000256" key="1">
    <source>
        <dbReference type="ARBA" id="ARBA00022630"/>
    </source>
</evidence>
<sequence length="460" mass="49916">MSAPISSPSPAPLKILISGAGIGGSALAFWLSHLGHSVTILERHPVLRTSGLQLDLRGPGIAVLDRMGLADAFRAKSAPEQGFRVVDKTGRQRASFLVNKTGKGLQGFTTEWEIMRGDFCTMLCEAAMGKGGKYVFNSSVESFKDKRGKDRTGSDGGGGVEVRLADGKTETYDLLVGADGIGSNTRKMMLGEPLSGDDTGFRPLNGQYIGYVTIPKPLKSDANSDPSSQYMATMYMIPGGRGIMMRRHSPAQVQAYLFCRSDSERLRNASLTRDVRTQKEALRDIFKGAGWESDEIVAALMQENDFYLERMGMVKLPSGGWSSKGGSVVLLGDAAHCPSANTGMGTTSALVGAYVLAGEIGKHCPAHPGEGTKGGLEMALKEYERKYRPFVEEVQKGIEEDKGMRKYLMPQSAFGIEVMNRLMGLASFLNLNVLGRFVLREDIKWELPEYKGLMGVKESK</sequence>
<dbReference type="PANTHER" id="PTHR46865:SF7">
    <property type="entry name" value="MONOOXYGENASE, PUTATIVE (AFU_ORTHOLOGUE AFUA_8G07040)-RELATED"/>
    <property type="match status" value="1"/>
</dbReference>
<dbReference type="Proteomes" id="UP001201980">
    <property type="component" value="Unassembled WGS sequence"/>
</dbReference>
<dbReference type="InterPro" id="IPR036188">
    <property type="entry name" value="FAD/NAD-bd_sf"/>
</dbReference>
<evidence type="ECO:0000313" key="5">
    <source>
        <dbReference type="EMBL" id="KAJ2892213.1"/>
    </source>
</evidence>
<gene>
    <name evidence="5" type="ORF">MKZ38_010132</name>
</gene>
<protein>
    <recommendedName>
        <fullName evidence="4">FAD-binding domain-containing protein</fullName>
    </recommendedName>
</protein>
<organism evidence="5 6">
    <name type="scientific">Zalerion maritima</name>
    <dbReference type="NCBI Taxonomy" id="339359"/>
    <lineage>
        <taxon>Eukaryota</taxon>
        <taxon>Fungi</taxon>
        <taxon>Dikarya</taxon>
        <taxon>Ascomycota</taxon>
        <taxon>Pezizomycotina</taxon>
        <taxon>Sordariomycetes</taxon>
        <taxon>Lulworthiomycetidae</taxon>
        <taxon>Lulworthiales</taxon>
        <taxon>Lulworthiaceae</taxon>
        <taxon>Zalerion</taxon>
    </lineage>
</organism>
<dbReference type="PANTHER" id="PTHR46865">
    <property type="entry name" value="OXIDOREDUCTASE-RELATED"/>
    <property type="match status" value="1"/>
</dbReference>
<feature type="domain" description="FAD-binding" evidence="4">
    <location>
        <begin position="14"/>
        <end position="392"/>
    </location>
</feature>
<dbReference type="Gene3D" id="3.50.50.60">
    <property type="entry name" value="FAD/NAD(P)-binding domain"/>
    <property type="match status" value="1"/>
</dbReference>
<dbReference type="Pfam" id="PF01494">
    <property type="entry name" value="FAD_binding_3"/>
    <property type="match status" value="1"/>
</dbReference>
<name>A0AAD5WND1_9PEZI</name>
<evidence type="ECO:0000313" key="6">
    <source>
        <dbReference type="Proteomes" id="UP001201980"/>
    </source>
</evidence>
<comment type="caution">
    <text evidence="5">The sequence shown here is derived from an EMBL/GenBank/DDBJ whole genome shotgun (WGS) entry which is preliminary data.</text>
</comment>
<keyword evidence="6" id="KW-1185">Reference proteome</keyword>
<dbReference type="GO" id="GO:0016491">
    <property type="term" value="F:oxidoreductase activity"/>
    <property type="evidence" value="ECO:0007669"/>
    <property type="project" value="UniProtKB-KW"/>
</dbReference>
<keyword evidence="3" id="KW-0560">Oxidoreductase</keyword>
<reference evidence="5" key="1">
    <citation type="submission" date="2022-07" db="EMBL/GenBank/DDBJ databases">
        <title>Draft genome sequence of Zalerion maritima ATCC 34329, a (micro)plastics degrading marine fungus.</title>
        <authorList>
            <person name="Paco A."/>
            <person name="Goncalves M.F.M."/>
            <person name="Rocha-Santos T.A.P."/>
            <person name="Alves A."/>
        </authorList>
    </citation>
    <scope>NUCLEOTIDE SEQUENCE</scope>
    <source>
        <strain evidence="5">ATCC 34329</strain>
    </source>
</reference>